<dbReference type="Gene3D" id="3.40.50.1820">
    <property type="entry name" value="alpha/beta hydrolase"/>
    <property type="match status" value="1"/>
</dbReference>
<dbReference type="SUPFAM" id="SSF53474">
    <property type="entry name" value="alpha/beta-Hydrolases"/>
    <property type="match status" value="1"/>
</dbReference>
<keyword evidence="3" id="KW-0378">Hydrolase</keyword>
<comment type="caution">
    <text evidence="3">The sequence shown here is derived from an EMBL/GenBank/DDBJ whole genome shotgun (WGS) entry which is preliminary data.</text>
</comment>
<feature type="domain" description="Serine aminopeptidase S33" evidence="2">
    <location>
        <begin position="69"/>
        <end position="186"/>
    </location>
</feature>
<dbReference type="InterPro" id="IPR029058">
    <property type="entry name" value="AB_hydrolase_fold"/>
</dbReference>
<keyword evidence="1" id="KW-0732">Signal</keyword>
<feature type="chain" id="PRO_5014406111" evidence="1">
    <location>
        <begin position="21"/>
        <end position="269"/>
    </location>
</feature>
<gene>
    <name evidence="3" type="ORF">C2E25_13795</name>
</gene>
<evidence type="ECO:0000256" key="1">
    <source>
        <dbReference type="SAM" id="SignalP"/>
    </source>
</evidence>
<evidence type="ECO:0000259" key="2">
    <source>
        <dbReference type="Pfam" id="PF12146"/>
    </source>
</evidence>
<dbReference type="InterPro" id="IPR022742">
    <property type="entry name" value="Hydrolase_4"/>
</dbReference>
<accession>A0A2K2H758</accession>
<dbReference type="PANTHER" id="PTHR12277">
    <property type="entry name" value="ALPHA/BETA HYDROLASE DOMAIN-CONTAINING PROTEIN"/>
    <property type="match status" value="1"/>
</dbReference>
<dbReference type="AlphaFoldDB" id="A0A2K2H758"/>
<dbReference type="PANTHER" id="PTHR12277:SF81">
    <property type="entry name" value="PROTEIN ABHD13"/>
    <property type="match status" value="1"/>
</dbReference>
<dbReference type="EMBL" id="PPFX01000038">
    <property type="protein sequence ID" value="PNU19142.1"/>
    <property type="molecule type" value="Genomic_DNA"/>
</dbReference>
<dbReference type="GO" id="GO:0016787">
    <property type="term" value="F:hydrolase activity"/>
    <property type="evidence" value="ECO:0007669"/>
    <property type="project" value="UniProtKB-KW"/>
</dbReference>
<feature type="signal peptide" evidence="1">
    <location>
        <begin position="1"/>
        <end position="20"/>
    </location>
</feature>
<proteinExistence type="predicted"/>
<evidence type="ECO:0000313" key="3">
    <source>
        <dbReference type="EMBL" id="PNU19142.1"/>
    </source>
</evidence>
<dbReference type="Proteomes" id="UP000236340">
    <property type="component" value="Unassembled WGS sequence"/>
</dbReference>
<dbReference type="Pfam" id="PF12146">
    <property type="entry name" value="Hydrolase_4"/>
    <property type="match status" value="2"/>
</dbReference>
<evidence type="ECO:0000313" key="4">
    <source>
        <dbReference type="Proteomes" id="UP000236340"/>
    </source>
</evidence>
<name>A0A2K2H758_9BACT</name>
<dbReference type="OrthoDB" id="9777090at2"/>
<reference evidence="3 4" key="1">
    <citation type="journal article" date="2018" name="Genome Announc.">
        <title>Genome Sequence of Geothermobacter sp. HR-1 Iron Reducer from the Loihi Seamount.</title>
        <authorList>
            <person name="Smith H."/>
            <person name="Abuyen K."/>
            <person name="Tremblay J."/>
            <person name="Savalia P."/>
            <person name="Perez-Rodriguez I."/>
            <person name="Emerson D."/>
            <person name="Tully B."/>
            <person name="Amend J."/>
        </authorList>
    </citation>
    <scope>NUCLEOTIDE SEQUENCE [LARGE SCALE GENOMIC DNA]</scope>
    <source>
        <strain evidence="3 4">HR-1</strain>
    </source>
</reference>
<feature type="domain" description="Serine aminopeptidase S33" evidence="2">
    <location>
        <begin position="201"/>
        <end position="247"/>
    </location>
</feature>
<sequence length="269" mass="29822">MKQLLPILFGSLLLPGPVSAALEGSFVYFPTAELVITPAAVGLAYEDVFFTAADGTALHGWYLPGEPGRPLLVFCHGNAGNISHRVDNLRLLRELGLTVFIFDYRGYGRSSGTLSEAGTYSDLRGALVWLRQKGWKQEQMVYFGRSVGAAVALQLALEEPPAALILESPFTSIGAMGRHHSPLLWLLGGWLLNVRYDSLSKISDLRVPLMILHGDEDEIVPQQMGRQLFERAPQPKRFHSLSGAGHNDSYEVGGEAYRNWWREFLAEIR</sequence>
<dbReference type="RefSeq" id="WP_103116315.1">
    <property type="nucleotide sequence ID" value="NZ_PPFX01000038.1"/>
</dbReference>
<protein>
    <submittedName>
        <fullName evidence="3">Alpha/beta hydrolase</fullName>
    </submittedName>
</protein>
<organism evidence="3 4">
    <name type="scientific">Geothermobacter hydrogeniphilus</name>
    <dbReference type="NCBI Taxonomy" id="1969733"/>
    <lineage>
        <taxon>Bacteria</taxon>
        <taxon>Pseudomonadati</taxon>
        <taxon>Thermodesulfobacteriota</taxon>
        <taxon>Desulfuromonadia</taxon>
        <taxon>Desulfuromonadales</taxon>
        <taxon>Geothermobacteraceae</taxon>
        <taxon>Geothermobacter</taxon>
    </lineage>
</organism>